<keyword evidence="3" id="KW-0732">Signal</keyword>
<dbReference type="RefSeq" id="XP_003665777.1">
    <property type="nucleotide sequence ID" value="XM_003665729.1"/>
</dbReference>
<keyword evidence="5" id="KW-1185">Reference proteome</keyword>
<dbReference type="OrthoDB" id="89349at2759"/>
<dbReference type="eggNOG" id="ENOG502SH4Y">
    <property type="taxonomic scope" value="Eukaryota"/>
</dbReference>
<dbReference type="STRING" id="573729.G2QKQ0"/>
<sequence length="247" mass="27109">MQPFLLLFLSSVTAASPLTALDKRQQATLCEQYGYWSGNGYEVNNNNWGKDSASGGHQCTYVDSSSSSGVAWHTTWQWEGGQNQVKSFANCGLQVPKGRTISSISNLQTSISWSYSNTNIRANVAYDLFTAADPNHATSSGDYELMIWLARFGDVYPIGSSQGHVNVAGQDWELWTGFNGNMRVYSFVAPSPRNSFSANVKDFFNYLQSNQGFPASSQYLLIFQAGTEPFTGGETTLTVNNYSARVA</sequence>
<dbReference type="OMA" id="FELMVWL"/>
<feature type="chain" id="PRO_5013334105" evidence="3">
    <location>
        <begin position="16"/>
        <end position="247"/>
    </location>
</feature>
<dbReference type="PANTHER" id="PTHR34002:SF10">
    <property type="entry name" value="PUTATIVE-RELATED"/>
    <property type="match status" value="1"/>
</dbReference>
<proteinExistence type="inferred from homology"/>
<protein>
    <submittedName>
        <fullName evidence="4">Glycoside hydrolase family 12 protein</fullName>
    </submittedName>
</protein>
<dbReference type="GO" id="GO:0008810">
    <property type="term" value="F:cellulase activity"/>
    <property type="evidence" value="ECO:0007669"/>
    <property type="project" value="InterPro"/>
</dbReference>
<evidence type="ECO:0000256" key="3">
    <source>
        <dbReference type="SAM" id="SignalP"/>
    </source>
</evidence>
<dbReference type="GO" id="GO:0000272">
    <property type="term" value="P:polysaccharide catabolic process"/>
    <property type="evidence" value="ECO:0007669"/>
    <property type="project" value="UniProtKB-KW"/>
</dbReference>
<keyword evidence="2" id="KW-0326">Glycosidase</keyword>
<gene>
    <name evidence="4" type="ORF">MYCTH_109444</name>
</gene>
<name>G2QKQ0_THET4</name>
<organism evidence="4 5">
    <name type="scientific">Thermothelomyces thermophilus (strain ATCC 42464 / BCRC 31852 / DSM 1799)</name>
    <name type="common">Sporotrichum thermophile</name>
    <dbReference type="NCBI Taxonomy" id="573729"/>
    <lineage>
        <taxon>Eukaryota</taxon>
        <taxon>Fungi</taxon>
        <taxon>Dikarya</taxon>
        <taxon>Ascomycota</taxon>
        <taxon>Pezizomycotina</taxon>
        <taxon>Sordariomycetes</taxon>
        <taxon>Sordariomycetidae</taxon>
        <taxon>Sordariales</taxon>
        <taxon>Chaetomiaceae</taxon>
        <taxon>Thermothelomyces</taxon>
    </lineage>
</organism>
<dbReference type="Proteomes" id="UP000007322">
    <property type="component" value="Chromosome 6"/>
</dbReference>
<dbReference type="InterPro" id="IPR013320">
    <property type="entry name" value="ConA-like_dom_sf"/>
</dbReference>
<dbReference type="PANTHER" id="PTHR34002">
    <property type="entry name" value="BLR1656 PROTEIN"/>
    <property type="match status" value="1"/>
</dbReference>
<dbReference type="Pfam" id="PF01670">
    <property type="entry name" value="Glyco_hydro_12"/>
    <property type="match status" value="1"/>
</dbReference>
<evidence type="ECO:0000313" key="4">
    <source>
        <dbReference type="EMBL" id="AEO60532.1"/>
    </source>
</evidence>
<dbReference type="InterPro" id="IPR002594">
    <property type="entry name" value="GH12"/>
</dbReference>
<dbReference type="HOGENOM" id="CLU_051064_0_1_1"/>
<comment type="similarity">
    <text evidence="1 2">Belongs to the glycosyl hydrolase 12 (cellulase H) family.</text>
</comment>
<dbReference type="InterPro" id="IPR013319">
    <property type="entry name" value="GH11/12"/>
</dbReference>
<dbReference type="KEGG" id="mtm:MYCTH_109444"/>
<dbReference type="Gene3D" id="2.60.120.180">
    <property type="match status" value="1"/>
</dbReference>
<dbReference type="SUPFAM" id="SSF49899">
    <property type="entry name" value="Concanavalin A-like lectins/glucanases"/>
    <property type="match status" value="1"/>
</dbReference>
<dbReference type="AlphaFoldDB" id="G2QKQ0"/>
<dbReference type="VEuPathDB" id="FungiDB:MYCTH_109444"/>
<evidence type="ECO:0000256" key="1">
    <source>
        <dbReference type="ARBA" id="ARBA00005519"/>
    </source>
</evidence>
<reference evidence="4 5" key="1">
    <citation type="journal article" date="2011" name="Nat. Biotechnol.">
        <title>Comparative genomic analysis of the thermophilic biomass-degrading fungi Myceliophthora thermophila and Thielavia terrestris.</title>
        <authorList>
            <person name="Berka R.M."/>
            <person name="Grigoriev I.V."/>
            <person name="Otillar R."/>
            <person name="Salamov A."/>
            <person name="Grimwood J."/>
            <person name="Reid I."/>
            <person name="Ishmael N."/>
            <person name="John T."/>
            <person name="Darmond C."/>
            <person name="Moisan M.-C."/>
            <person name="Henrissat B."/>
            <person name="Coutinho P.M."/>
            <person name="Lombard V."/>
            <person name="Natvig D.O."/>
            <person name="Lindquist E."/>
            <person name="Schmutz J."/>
            <person name="Lucas S."/>
            <person name="Harris P."/>
            <person name="Powlowski J."/>
            <person name="Bellemare A."/>
            <person name="Taylor D."/>
            <person name="Butler G."/>
            <person name="de Vries R.P."/>
            <person name="Allijn I.E."/>
            <person name="van den Brink J."/>
            <person name="Ushinsky S."/>
            <person name="Storms R."/>
            <person name="Powell A.J."/>
            <person name="Paulsen I.T."/>
            <person name="Elbourne L.D.H."/>
            <person name="Baker S.E."/>
            <person name="Magnuson J."/>
            <person name="LaBoissiere S."/>
            <person name="Clutterbuck A.J."/>
            <person name="Martinez D."/>
            <person name="Wogulis M."/>
            <person name="de Leon A.L."/>
            <person name="Rey M.W."/>
            <person name="Tsang A."/>
        </authorList>
    </citation>
    <scope>NUCLEOTIDE SEQUENCE [LARGE SCALE GENOMIC DNA]</scope>
    <source>
        <strain evidence="5">ATCC 42464 / BCRC 31852 / DSM 1799</strain>
    </source>
</reference>
<evidence type="ECO:0000313" key="5">
    <source>
        <dbReference type="Proteomes" id="UP000007322"/>
    </source>
</evidence>
<keyword evidence="2 4" id="KW-0378">Hydrolase</keyword>
<keyword evidence="2" id="KW-0624">Polysaccharide degradation</keyword>
<evidence type="ECO:0000256" key="2">
    <source>
        <dbReference type="RuleBase" id="RU361163"/>
    </source>
</evidence>
<keyword evidence="2" id="KW-0119">Carbohydrate metabolism</keyword>
<feature type="signal peptide" evidence="3">
    <location>
        <begin position="1"/>
        <end position="15"/>
    </location>
</feature>
<dbReference type="EMBL" id="CP003007">
    <property type="protein sequence ID" value="AEO60532.1"/>
    <property type="molecule type" value="Genomic_DNA"/>
</dbReference>
<dbReference type="GeneID" id="11513524"/>
<dbReference type="InParanoid" id="G2QKQ0"/>
<accession>G2QKQ0</accession>